<dbReference type="EMBL" id="PDLO01000001">
    <property type="protein sequence ID" value="PHL00554.1"/>
    <property type="molecule type" value="Genomic_DNA"/>
</dbReference>
<dbReference type="InterPro" id="IPR016181">
    <property type="entry name" value="Acyl_CoA_acyltransferase"/>
</dbReference>
<dbReference type="GO" id="GO:0016747">
    <property type="term" value="F:acyltransferase activity, transferring groups other than amino-acyl groups"/>
    <property type="evidence" value="ECO:0007669"/>
    <property type="project" value="InterPro"/>
</dbReference>
<dbReference type="Pfam" id="PF13302">
    <property type="entry name" value="Acetyltransf_3"/>
    <property type="match status" value="1"/>
</dbReference>
<name>A0A2G0CKQ5_9BACT</name>
<dbReference type="AlphaFoldDB" id="A0A2G0CKQ5"/>
<organism evidence="2 3">
    <name type="scientific">Neolewinella marina</name>
    <dbReference type="NCBI Taxonomy" id="438751"/>
    <lineage>
        <taxon>Bacteria</taxon>
        <taxon>Pseudomonadati</taxon>
        <taxon>Bacteroidota</taxon>
        <taxon>Saprospiria</taxon>
        <taxon>Saprospirales</taxon>
        <taxon>Lewinellaceae</taxon>
        <taxon>Neolewinella</taxon>
    </lineage>
</organism>
<evidence type="ECO:0000313" key="2">
    <source>
        <dbReference type="EMBL" id="PHL00554.1"/>
    </source>
</evidence>
<dbReference type="SUPFAM" id="SSF55729">
    <property type="entry name" value="Acyl-CoA N-acyltransferases (Nat)"/>
    <property type="match status" value="1"/>
</dbReference>
<dbReference type="InterPro" id="IPR051531">
    <property type="entry name" value="N-acetyltransferase"/>
</dbReference>
<comment type="caution">
    <text evidence="2">The sequence shown here is derived from an EMBL/GenBank/DDBJ whole genome shotgun (WGS) entry which is preliminary data.</text>
</comment>
<feature type="domain" description="N-acetyltransferase" evidence="1">
    <location>
        <begin position="63"/>
        <end position="238"/>
    </location>
</feature>
<proteinExistence type="predicted"/>
<dbReference type="Gene3D" id="3.40.630.30">
    <property type="match status" value="1"/>
</dbReference>
<protein>
    <submittedName>
        <fullName evidence="2">GNAT family N-acetyltransferase</fullName>
    </submittedName>
</protein>
<dbReference type="PROSITE" id="PS51186">
    <property type="entry name" value="GNAT"/>
    <property type="match status" value="1"/>
</dbReference>
<evidence type="ECO:0000259" key="1">
    <source>
        <dbReference type="PROSITE" id="PS51186"/>
    </source>
</evidence>
<reference evidence="2 3" key="1">
    <citation type="submission" date="2017-10" db="EMBL/GenBank/DDBJ databases">
        <title>The draft genome sequence of Lewinella marina KCTC 32374.</title>
        <authorList>
            <person name="Wang K."/>
        </authorList>
    </citation>
    <scope>NUCLEOTIDE SEQUENCE [LARGE SCALE GENOMIC DNA]</scope>
    <source>
        <strain evidence="2 3">MKG-38</strain>
    </source>
</reference>
<dbReference type="InterPro" id="IPR000182">
    <property type="entry name" value="GNAT_dom"/>
</dbReference>
<keyword evidence="2" id="KW-0808">Transferase</keyword>
<gene>
    <name evidence="2" type="ORF">CGL56_04560</name>
</gene>
<dbReference type="PANTHER" id="PTHR43792">
    <property type="entry name" value="GNAT FAMILY, PUTATIVE (AFU_ORTHOLOGUE AFUA_3G00765)-RELATED-RELATED"/>
    <property type="match status" value="1"/>
</dbReference>
<sequence length="242" mass="26921">MAWMPGDREVEAGRSTPIGIGSLEDNAIRAASVGGPGILPNIGRFSYLNTTPVKPMEILTPRLRLRTWKKRDLPHLAAINADPRVMEHFPAPLSRKESDDLVERFITHQKQHGYCYFAAERRGDRRLLGFIGLANQDYPAYFTPCTDIGWRLHPDVWGQGLAAEGGKACLEHAFGELGLPAVHAVAVHRNMPSIRVMHALGMQYEAAFIHPKIGDHHHLQPCLVYVSRPAVEAEEPAEFPEA</sequence>
<dbReference type="Proteomes" id="UP000226437">
    <property type="component" value="Unassembled WGS sequence"/>
</dbReference>
<dbReference type="PANTHER" id="PTHR43792:SF1">
    <property type="entry name" value="N-ACETYLTRANSFERASE DOMAIN-CONTAINING PROTEIN"/>
    <property type="match status" value="1"/>
</dbReference>
<evidence type="ECO:0000313" key="3">
    <source>
        <dbReference type="Proteomes" id="UP000226437"/>
    </source>
</evidence>
<accession>A0A2G0CKQ5</accession>
<keyword evidence="3" id="KW-1185">Reference proteome</keyword>
<dbReference type="OrthoDB" id="9788916at2"/>